<proteinExistence type="predicted"/>
<accession>A0A2P2IMC7</accession>
<dbReference type="SMART" id="SM00751">
    <property type="entry name" value="BSD"/>
    <property type="match status" value="1"/>
</dbReference>
<dbReference type="AlphaFoldDB" id="A0A2P2IMC7"/>
<dbReference type="SUPFAM" id="SSF140383">
    <property type="entry name" value="BSD domain-like"/>
    <property type="match status" value="1"/>
</dbReference>
<sequence>MDFWQKARSVAGEAAKRSQDLTVGTSKLTDVMSQTAKLSKEIATEASRRAGQIRNEAIKGADRIKSSFADGRAAEPTVEAEQAEKDKELEAFAITEELRDFVKEISITTFQDFPLPDDSEMSNVPTVSNVRQDLTEWQAKHANLVLSTVKEVSKLRYELCPRIMRERKFWRIYFILVNSHVTP</sequence>
<dbReference type="Pfam" id="PF03909">
    <property type="entry name" value="BSD"/>
    <property type="match status" value="1"/>
</dbReference>
<evidence type="ECO:0000259" key="1">
    <source>
        <dbReference type="PROSITE" id="PS50858"/>
    </source>
</evidence>
<name>A0A2P2IMC7_RHIMU</name>
<dbReference type="PANTHER" id="PTHR31923">
    <property type="entry name" value="BSD DOMAIN-CONTAINING PROTEIN"/>
    <property type="match status" value="1"/>
</dbReference>
<reference evidence="2" key="1">
    <citation type="submission" date="2018-02" db="EMBL/GenBank/DDBJ databases">
        <title>Rhizophora mucronata_Transcriptome.</title>
        <authorList>
            <person name="Meera S.P."/>
            <person name="Sreeshan A."/>
            <person name="Augustine A."/>
        </authorList>
    </citation>
    <scope>NUCLEOTIDE SEQUENCE</scope>
    <source>
        <tissue evidence="2">Leaf</tissue>
    </source>
</reference>
<dbReference type="EMBL" id="GGEC01001904">
    <property type="protein sequence ID" value="MBW82387.1"/>
    <property type="molecule type" value="Transcribed_RNA"/>
</dbReference>
<dbReference type="Gene3D" id="1.10.3970.10">
    <property type="entry name" value="BSD domain"/>
    <property type="match status" value="1"/>
</dbReference>
<dbReference type="PANTHER" id="PTHR31923:SF1">
    <property type="entry name" value="BSD DOMAIN-CONTAINING PROTEIN"/>
    <property type="match status" value="1"/>
</dbReference>
<dbReference type="InterPro" id="IPR035925">
    <property type="entry name" value="BSD_dom_sf"/>
</dbReference>
<feature type="domain" description="BSD" evidence="1">
    <location>
        <begin position="129"/>
        <end position="181"/>
    </location>
</feature>
<dbReference type="InterPro" id="IPR005607">
    <property type="entry name" value="BSD_dom"/>
</dbReference>
<dbReference type="PROSITE" id="PS50858">
    <property type="entry name" value="BSD"/>
    <property type="match status" value="1"/>
</dbReference>
<evidence type="ECO:0000313" key="2">
    <source>
        <dbReference type="EMBL" id="MBW82387.1"/>
    </source>
</evidence>
<protein>
    <recommendedName>
        <fullName evidence="1">BSD domain-containing protein</fullName>
    </recommendedName>
</protein>
<organism evidence="2">
    <name type="scientific">Rhizophora mucronata</name>
    <name type="common">Asiatic mangrove</name>
    <dbReference type="NCBI Taxonomy" id="61149"/>
    <lineage>
        <taxon>Eukaryota</taxon>
        <taxon>Viridiplantae</taxon>
        <taxon>Streptophyta</taxon>
        <taxon>Embryophyta</taxon>
        <taxon>Tracheophyta</taxon>
        <taxon>Spermatophyta</taxon>
        <taxon>Magnoliopsida</taxon>
        <taxon>eudicotyledons</taxon>
        <taxon>Gunneridae</taxon>
        <taxon>Pentapetalae</taxon>
        <taxon>rosids</taxon>
        <taxon>fabids</taxon>
        <taxon>Malpighiales</taxon>
        <taxon>Rhizophoraceae</taxon>
        <taxon>Rhizophora</taxon>
    </lineage>
</organism>